<accession>A0ABW7NBG8</accession>
<dbReference type="EMBL" id="JBIPKE010000019">
    <property type="protein sequence ID" value="MFH6984911.1"/>
    <property type="molecule type" value="Genomic_DNA"/>
</dbReference>
<dbReference type="Pfam" id="PF13568">
    <property type="entry name" value="OMP_b-brl_2"/>
    <property type="match status" value="1"/>
</dbReference>
<feature type="domain" description="Outer membrane protein beta-barrel" evidence="2">
    <location>
        <begin position="40"/>
        <end position="197"/>
    </location>
</feature>
<evidence type="ECO:0000313" key="3">
    <source>
        <dbReference type="EMBL" id="MFH6984911.1"/>
    </source>
</evidence>
<protein>
    <submittedName>
        <fullName evidence="3">Outer membrane beta-barrel protein</fullName>
    </submittedName>
</protein>
<feature type="chain" id="PRO_5045105462" evidence="1">
    <location>
        <begin position="20"/>
        <end position="230"/>
    </location>
</feature>
<dbReference type="InterPro" id="IPR025665">
    <property type="entry name" value="Beta-barrel_OMP_2"/>
</dbReference>
<proteinExistence type="predicted"/>
<reference evidence="3 4" key="1">
    <citation type="journal article" date="2013" name="Int. J. Syst. Evol. Microbiol.">
        <title>Marinoscillum luteum sp. nov., isolated from marine sediment.</title>
        <authorList>
            <person name="Cha I.T."/>
            <person name="Park S.J."/>
            <person name="Kim S.J."/>
            <person name="Kim J.G."/>
            <person name="Jung M.Y."/>
            <person name="Shin K.S."/>
            <person name="Kwon K.K."/>
            <person name="Yang S.H."/>
            <person name="Seo Y.S."/>
            <person name="Rhee S.K."/>
        </authorList>
    </citation>
    <scope>NUCLEOTIDE SEQUENCE [LARGE SCALE GENOMIC DNA]</scope>
    <source>
        <strain evidence="3 4">KCTC 23939</strain>
    </source>
</reference>
<dbReference type="RefSeq" id="WP_159583262.1">
    <property type="nucleotide sequence ID" value="NZ_JBIPKE010000019.1"/>
</dbReference>
<evidence type="ECO:0000256" key="1">
    <source>
        <dbReference type="SAM" id="SignalP"/>
    </source>
</evidence>
<keyword evidence="1" id="KW-0732">Signal</keyword>
<sequence>MKRICGVAFLLTLTFTAFSQDNSRPKQPDLPGDLMLDYGFNFWTQKPDALPTRMWSSNSFGIYYNSRVRFNDYISFYPSVGFTFEKYGFDDNQTWLRDSNGDISLDSIGGVTLTKNKLVANYFEVPVEFRIHPLGTVGGEGWFIGLGAIGGIRVGSPHTKIKYNEGDNSIKEKLYDDFNVNRFRYGLQARFGFKTFHVYYKTYLNNVFTSSPDGTKNPQTYTLGVTFSGF</sequence>
<evidence type="ECO:0000259" key="2">
    <source>
        <dbReference type="Pfam" id="PF13568"/>
    </source>
</evidence>
<feature type="signal peptide" evidence="1">
    <location>
        <begin position="1"/>
        <end position="19"/>
    </location>
</feature>
<keyword evidence="4" id="KW-1185">Reference proteome</keyword>
<name>A0ABW7NBG8_9BACT</name>
<comment type="caution">
    <text evidence="3">The sequence shown here is derived from an EMBL/GenBank/DDBJ whole genome shotgun (WGS) entry which is preliminary data.</text>
</comment>
<organism evidence="3 4">
    <name type="scientific">Marinoscillum luteum</name>
    <dbReference type="NCBI Taxonomy" id="861051"/>
    <lineage>
        <taxon>Bacteria</taxon>
        <taxon>Pseudomonadati</taxon>
        <taxon>Bacteroidota</taxon>
        <taxon>Cytophagia</taxon>
        <taxon>Cytophagales</taxon>
        <taxon>Reichenbachiellaceae</taxon>
        <taxon>Marinoscillum</taxon>
    </lineage>
</organism>
<evidence type="ECO:0000313" key="4">
    <source>
        <dbReference type="Proteomes" id="UP001610063"/>
    </source>
</evidence>
<gene>
    <name evidence="3" type="ORF">ACHKAR_15755</name>
</gene>
<dbReference type="Proteomes" id="UP001610063">
    <property type="component" value="Unassembled WGS sequence"/>
</dbReference>